<name>A0A1F2PLT9_9FIRM</name>
<accession>A0A1F2PLT9</accession>
<evidence type="ECO:0000313" key="1">
    <source>
        <dbReference type="EMBL" id="OFV72400.1"/>
    </source>
</evidence>
<protein>
    <submittedName>
        <fullName evidence="1">Uncharacterized protein</fullName>
    </submittedName>
</protein>
<proteinExistence type="predicted"/>
<dbReference type="EMBL" id="LKEU01000010">
    <property type="protein sequence ID" value="OFV72400.1"/>
    <property type="molecule type" value="Genomic_DNA"/>
</dbReference>
<organism evidence="1 2">
    <name type="scientific">Acetobacterium wieringae</name>
    <dbReference type="NCBI Taxonomy" id="52694"/>
    <lineage>
        <taxon>Bacteria</taxon>
        <taxon>Bacillati</taxon>
        <taxon>Bacillota</taxon>
        <taxon>Clostridia</taxon>
        <taxon>Eubacteriales</taxon>
        <taxon>Eubacteriaceae</taxon>
        <taxon>Acetobacterium</taxon>
    </lineage>
</organism>
<reference evidence="1 2" key="1">
    <citation type="submission" date="2015-09" db="EMBL/GenBank/DDBJ databases">
        <title>Genome sequence of Acetobacterium wieringae DSM 1911.</title>
        <authorList>
            <person name="Poehlein A."/>
            <person name="Bengelsdorf F.R."/>
            <person name="Schiel-Bengelsdorf B."/>
            <person name="Duerre P."/>
            <person name="Daniel R."/>
        </authorList>
    </citation>
    <scope>NUCLEOTIDE SEQUENCE [LARGE SCALE GENOMIC DNA]</scope>
    <source>
        <strain evidence="1 2">DSM 1911</strain>
    </source>
</reference>
<dbReference type="InterPro" id="IPR046726">
    <property type="entry name" value="DUF6618"/>
</dbReference>
<dbReference type="Proteomes" id="UP000176244">
    <property type="component" value="Unassembled WGS sequence"/>
</dbReference>
<comment type="caution">
    <text evidence="1">The sequence shown here is derived from an EMBL/GenBank/DDBJ whole genome shotgun (WGS) entry which is preliminary data.</text>
</comment>
<dbReference type="AlphaFoldDB" id="A0A1F2PLT9"/>
<sequence length="176" mass="19193">MIGESHKAAAIDADIVMQAINAILSFRRAGMTFDYACCKNLSGKASWTGQVRLITTVDPYELTVTARNSSFHIICGTYTHGNFLCIPDLGVSTPPAALNDTFWNLKMLDGGAYNLTDNNIYDSANFRTSPLFERLSIIYTNTGSLAFRSNNRHQLPSDPSVAGNALAYSLSSQLAR</sequence>
<evidence type="ECO:0000313" key="2">
    <source>
        <dbReference type="Proteomes" id="UP000176244"/>
    </source>
</evidence>
<gene>
    <name evidence="1" type="ORF">ACWI_03110</name>
</gene>
<dbReference type="Pfam" id="PF20323">
    <property type="entry name" value="DUF6618"/>
    <property type="match status" value="1"/>
</dbReference>